<evidence type="ECO:0000313" key="2">
    <source>
        <dbReference type="Proteomes" id="UP001065174"/>
    </source>
</evidence>
<dbReference type="Proteomes" id="UP001065174">
    <property type="component" value="Chromosome"/>
</dbReference>
<dbReference type="EMBL" id="CP106679">
    <property type="protein sequence ID" value="UXP33659.1"/>
    <property type="molecule type" value="Genomic_DNA"/>
</dbReference>
<protein>
    <submittedName>
        <fullName evidence="1">Uncharacterized protein</fullName>
    </submittedName>
</protein>
<evidence type="ECO:0000313" key="1">
    <source>
        <dbReference type="EMBL" id="UXP33659.1"/>
    </source>
</evidence>
<keyword evidence="2" id="KW-1185">Reference proteome</keyword>
<proteinExistence type="predicted"/>
<accession>A0ABY6CUT5</accession>
<gene>
    <name evidence="1" type="ORF">N6H18_06795</name>
</gene>
<dbReference type="RefSeq" id="WP_262311088.1">
    <property type="nucleotide sequence ID" value="NZ_CP106679.1"/>
</dbReference>
<organism evidence="1 2">
    <name type="scientific">Reichenbachiella agarivorans</name>
    <dbReference type="NCBI Taxonomy" id="2979464"/>
    <lineage>
        <taxon>Bacteria</taxon>
        <taxon>Pseudomonadati</taxon>
        <taxon>Bacteroidota</taxon>
        <taxon>Cytophagia</taxon>
        <taxon>Cytophagales</taxon>
        <taxon>Reichenbachiellaceae</taxon>
        <taxon>Reichenbachiella</taxon>
    </lineage>
</organism>
<name>A0ABY6CUT5_9BACT</name>
<sequence>MGGFPIQVNKIYGGVTGEEMFLGVDLTLQLTEDDGNGFGAEGAFRILSRAVESGSQVHYKYAGLEIEKLGIDIVTDAFSFKGKLIFFKNDPIYGNGINGSVEATFSSFGLSANAVFGNVEGMKYWYVDAMVDLGNGIPVFTGFFLTRFGGGAYYHMSLDNKGVGSELGTTNSGITYIPDKTVGLGIKAIVGVAGGNEKGFFAEVTFEMAFRSNGGLKYIRFLGNISMLSIPVDIPPELLKLQAKSLAAQAGSKSEISNNPDASKAVLGSDRGDASIFGSVSIEFNFDDNSLHSNLSLDILVAGGVIKGGGNAVMHFSPSEWYIYIGRPEVENRIYLDIMSVIRVDAYFVMGSVVPDSPPPPQKVSEILGGMDLDYMKDLNALADGAGIGFGASLTMDTGDKTFLIFYGHFAVGLGFDIMLKDYGNVTCAGRGQLGIDGWYANGQSYAYFDGVIGIKVKVFGKKKKVDILNIAAAVVLQAKLPNPVWMKGIVGGRFSVMGGLVKGECKFEVEIGEECDMQYGGSDGALDGLDVIAQLTPGDKTKEVDVFTLPQIVFNYEINKSYNMVEGDRTIQFRIAADEMSIKQNGQKLDVVVEWSDDKMTAVLDSDGILPPESELTLTASTTFEEFKDGRWQIVKVEDGSELRETKTITFTTDKAPRYIPDRNVSYVYPLKDMVNYYPEEHPQGFIHVKDDQGYLFSDPNFTTIVRFTSGTAVPDVPVTYANNELTFSIPTDLSKDKVYALQVINKPTQTTNITANIREDSTAVDLGDAGGVTKLRSRSAEGIVESFEEEHIYELYFRVSRYATFPQKAAATLGAGGWRDPISILTHRIGTNLSGPERFSYRELKVVDGQPPLISMEADLSNNSWYNNSIYPIIYEGYPLMGNITIRESNRDVEVFGVIPTKAVHIWQYPYMISMPESAHGAGVMNIQSPEGTVSYMLVPVMYEDYLDLANQVASRYTSNMSDRYRRLLSESFPIIKKGDYWVNSNYTIPGKNIVSSTYRHKISNPLD</sequence>
<reference evidence="1" key="1">
    <citation type="submission" date="2022-09" db="EMBL/GenBank/DDBJ databases">
        <title>Comparative genomics and taxonomic characterization of three novel marine species of genus Reichenbachiella exhibiting antioxidant and polysaccharide degradation activities.</title>
        <authorList>
            <person name="Muhammad N."/>
            <person name="Lee Y.-J."/>
            <person name="Ko J."/>
            <person name="Kim S.-G."/>
        </authorList>
    </citation>
    <scope>NUCLEOTIDE SEQUENCE</scope>
    <source>
        <strain evidence="1">BKB1-1</strain>
    </source>
</reference>